<feature type="domain" description="Response regulatory" evidence="8">
    <location>
        <begin position="10"/>
        <end position="123"/>
    </location>
</feature>
<keyword evidence="1 6" id="KW-0597">Phosphoprotein</keyword>
<dbReference type="PROSITE" id="PS51755">
    <property type="entry name" value="OMPR_PHOB"/>
    <property type="match status" value="1"/>
</dbReference>
<dbReference type="RefSeq" id="WP_402699548.1">
    <property type="nucleotide sequence ID" value="NZ_JBIUZV010000003.1"/>
</dbReference>
<name>A0ABW8EWG6_9BURK</name>
<evidence type="ECO:0000256" key="6">
    <source>
        <dbReference type="PROSITE-ProRule" id="PRU00169"/>
    </source>
</evidence>
<reference evidence="10 11" key="1">
    <citation type="submission" date="2024-10" db="EMBL/GenBank/DDBJ databases">
        <title>The Natural Products Discovery Center: Release of the First 8490 Sequenced Strains for Exploring Actinobacteria Biosynthetic Diversity.</title>
        <authorList>
            <person name="Kalkreuter E."/>
            <person name="Kautsar S.A."/>
            <person name="Yang D."/>
            <person name="Bader C.D."/>
            <person name="Teijaro C.N."/>
            <person name="Fluegel L."/>
            <person name="Davis C.M."/>
            <person name="Simpson J.R."/>
            <person name="Lauterbach L."/>
            <person name="Steele A.D."/>
            <person name="Gui C."/>
            <person name="Meng S."/>
            <person name="Li G."/>
            <person name="Viehrig K."/>
            <person name="Ye F."/>
            <person name="Su P."/>
            <person name="Kiefer A.F."/>
            <person name="Nichols A."/>
            <person name="Cepeda A.J."/>
            <person name="Yan W."/>
            <person name="Fan B."/>
            <person name="Jiang Y."/>
            <person name="Adhikari A."/>
            <person name="Zheng C.-J."/>
            <person name="Schuster L."/>
            <person name="Cowan T.M."/>
            <person name="Smanski M.J."/>
            <person name="Chevrette M.G."/>
            <person name="De Carvalho L.P.S."/>
            <person name="Shen B."/>
        </authorList>
    </citation>
    <scope>NUCLEOTIDE SEQUENCE [LARGE SCALE GENOMIC DNA]</scope>
    <source>
        <strain evidence="10 11">NPDC087045</strain>
    </source>
</reference>
<keyword evidence="3" id="KW-0805">Transcription regulation</keyword>
<feature type="DNA-binding region" description="OmpR/PhoB-type" evidence="7">
    <location>
        <begin position="148"/>
        <end position="248"/>
    </location>
</feature>
<feature type="domain" description="OmpR/PhoB-type" evidence="9">
    <location>
        <begin position="148"/>
        <end position="248"/>
    </location>
</feature>
<dbReference type="SMART" id="SM00448">
    <property type="entry name" value="REC"/>
    <property type="match status" value="1"/>
</dbReference>
<dbReference type="InterPro" id="IPR001867">
    <property type="entry name" value="OmpR/PhoB-type_DNA-bd"/>
</dbReference>
<sequence>MPYPPHIDRHILVVDDHLDICEPLAAYLRRQGMLVSMAFNAAQARRLLHKQAFDLVVLDVMMPGEDGLSLCRHIGEQYGTPVILLTAMSSSADKVNGLETGADDYIVKPFEPQELVARIKAVLRRIARSLPVAVADDMPEKTAGHDAVHRYVFDEWTLDLERRELRDRDGMATTLSSVEYRLLCALVTHPNTVLSRDKLMDLTAGADAQVFDRSIDSQVSRLRKKLEPDPRRPSLLKTVWGNGYLFAAQVRAEPVLP</sequence>
<dbReference type="InterPro" id="IPR036388">
    <property type="entry name" value="WH-like_DNA-bd_sf"/>
</dbReference>
<gene>
    <name evidence="10" type="ORF">ACIPEN_08180</name>
</gene>
<dbReference type="PANTHER" id="PTHR48111:SF4">
    <property type="entry name" value="DNA-BINDING DUAL TRANSCRIPTIONAL REGULATOR OMPR"/>
    <property type="match status" value="1"/>
</dbReference>
<dbReference type="Pfam" id="PF00486">
    <property type="entry name" value="Trans_reg_C"/>
    <property type="match status" value="1"/>
</dbReference>
<keyword evidence="4 7" id="KW-0238">DNA-binding</keyword>
<dbReference type="CDD" id="cd00383">
    <property type="entry name" value="trans_reg_C"/>
    <property type="match status" value="1"/>
</dbReference>
<keyword evidence="11" id="KW-1185">Reference proteome</keyword>
<proteinExistence type="predicted"/>
<keyword evidence="5" id="KW-0804">Transcription</keyword>
<dbReference type="Gene3D" id="1.10.10.10">
    <property type="entry name" value="Winged helix-like DNA-binding domain superfamily/Winged helix DNA-binding domain"/>
    <property type="match status" value="1"/>
</dbReference>
<dbReference type="PANTHER" id="PTHR48111">
    <property type="entry name" value="REGULATOR OF RPOS"/>
    <property type="match status" value="1"/>
</dbReference>
<dbReference type="SUPFAM" id="SSF46894">
    <property type="entry name" value="C-terminal effector domain of the bipartite response regulators"/>
    <property type="match status" value="1"/>
</dbReference>
<keyword evidence="2" id="KW-0902">Two-component regulatory system</keyword>
<dbReference type="InterPro" id="IPR039420">
    <property type="entry name" value="WalR-like"/>
</dbReference>
<evidence type="ECO:0000256" key="3">
    <source>
        <dbReference type="ARBA" id="ARBA00023015"/>
    </source>
</evidence>
<evidence type="ECO:0000313" key="11">
    <source>
        <dbReference type="Proteomes" id="UP001617427"/>
    </source>
</evidence>
<dbReference type="EMBL" id="JBIUZV010000003">
    <property type="protein sequence ID" value="MFJ3045791.1"/>
    <property type="molecule type" value="Genomic_DNA"/>
</dbReference>
<accession>A0ABW8EWG6</accession>
<dbReference type="InterPro" id="IPR011006">
    <property type="entry name" value="CheY-like_superfamily"/>
</dbReference>
<dbReference type="Pfam" id="PF00072">
    <property type="entry name" value="Response_reg"/>
    <property type="match status" value="1"/>
</dbReference>
<dbReference type="PROSITE" id="PS50110">
    <property type="entry name" value="RESPONSE_REGULATORY"/>
    <property type="match status" value="1"/>
</dbReference>
<comment type="caution">
    <text evidence="10">The sequence shown here is derived from an EMBL/GenBank/DDBJ whole genome shotgun (WGS) entry which is preliminary data.</text>
</comment>
<evidence type="ECO:0000256" key="7">
    <source>
        <dbReference type="PROSITE-ProRule" id="PRU01091"/>
    </source>
</evidence>
<dbReference type="InterPro" id="IPR001789">
    <property type="entry name" value="Sig_transdc_resp-reg_receiver"/>
</dbReference>
<evidence type="ECO:0000313" key="10">
    <source>
        <dbReference type="EMBL" id="MFJ3045791.1"/>
    </source>
</evidence>
<dbReference type="SUPFAM" id="SSF52172">
    <property type="entry name" value="CheY-like"/>
    <property type="match status" value="1"/>
</dbReference>
<evidence type="ECO:0000256" key="1">
    <source>
        <dbReference type="ARBA" id="ARBA00022553"/>
    </source>
</evidence>
<organism evidence="10 11">
    <name type="scientific">Herbaspirillum chlorophenolicum</name>
    <dbReference type="NCBI Taxonomy" id="211589"/>
    <lineage>
        <taxon>Bacteria</taxon>
        <taxon>Pseudomonadati</taxon>
        <taxon>Pseudomonadota</taxon>
        <taxon>Betaproteobacteria</taxon>
        <taxon>Burkholderiales</taxon>
        <taxon>Oxalobacteraceae</taxon>
        <taxon>Herbaspirillum</taxon>
    </lineage>
</organism>
<protein>
    <submittedName>
        <fullName evidence="10">Response regulator</fullName>
    </submittedName>
</protein>
<evidence type="ECO:0000256" key="4">
    <source>
        <dbReference type="ARBA" id="ARBA00023125"/>
    </source>
</evidence>
<dbReference type="Gene3D" id="3.40.50.2300">
    <property type="match status" value="1"/>
</dbReference>
<evidence type="ECO:0000256" key="2">
    <source>
        <dbReference type="ARBA" id="ARBA00023012"/>
    </source>
</evidence>
<evidence type="ECO:0000259" key="9">
    <source>
        <dbReference type="PROSITE" id="PS51755"/>
    </source>
</evidence>
<feature type="modified residue" description="4-aspartylphosphate" evidence="6">
    <location>
        <position position="59"/>
    </location>
</feature>
<dbReference type="Gene3D" id="6.10.250.690">
    <property type="match status" value="1"/>
</dbReference>
<dbReference type="Proteomes" id="UP001617427">
    <property type="component" value="Unassembled WGS sequence"/>
</dbReference>
<evidence type="ECO:0000259" key="8">
    <source>
        <dbReference type="PROSITE" id="PS50110"/>
    </source>
</evidence>
<dbReference type="CDD" id="cd17574">
    <property type="entry name" value="REC_OmpR"/>
    <property type="match status" value="1"/>
</dbReference>
<evidence type="ECO:0000256" key="5">
    <source>
        <dbReference type="ARBA" id="ARBA00023163"/>
    </source>
</evidence>
<dbReference type="InterPro" id="IPR016032">
    <property type="entry name" value="Sig_transdc_resp-reg_C-effctor"/>
</dbReference>
<dbReference type="SMART" id="SM00862">
    <property type="entry name" value="Trans_reg_C"/>
    <property type="match status" value="1"/>
</dbReference>